<evidence type="ECO:0000313" key="4">
    <source>
        <dbReference type="EMBL" id="ESR23236.1"/>
    </source>
</evidence>
<dbReference type="EMBL" id="AWXZ01000039">
    <property type="protein sequence ID" value="ESR23236.1"/>
    <property type="molecule type" value="Genomic_DNA"/>
</dbReference>
<evidence type="ECO:0000259" key="3">
    <source>
        <dbReference type="Pfam" id="PF09835"/>
    </source>
</evidence>
<dbReference type="PANTHER" id="PTHR40547:SF1">
    <property type="entry name" value="SLL0298 PROTEIN"/>
    <property type="match status" value="1"/>
</dbReference>
<proteinExistence type="predicted"/>
<evidence type="ECO:0000256" key="2">
    <source>
        <dbReference type="SAM" id="SignalP"/>
    </source>
</evidence>
<accession>V4RAN1</accession>
<keyword evidence="1" id="KW-0472">Membrane</keyword>
<dbReference type="PATRIC" id="fig|631454.5.peg.3264"/>
<feature type="transmembrane region" description="Helical" evidence="1">
    <location>
        <begin position="21"/>
        <end position="47"/>
    </location>
</feature>
<comment type="caution">
    <text evidence="4">The sequence shown here is derived from an EMBL/GenBank/DDBJ whole genome shotgun (WGS) entry which is preliminary data.</text>
</comment>
<keyword evidence="5" id="KW-1185">Reference proteome</keyword>
<dbReference type="Pfam" id="PF09835">
    <property type="entry name" value="DUF2062"/>
    <property type="match status" value="1"/>
</dbReference>
<dbReference type="PANTHER" id="PTHR40547">
    <property type="entry name" value="SLL0298 PROTEIN"/>
    <property type="match status" value="1"/>
</dbReference>
<feature type="domain" description="DUF2062" evidence="3">
    <location>
        <begin position="2"/>
        <end position="144"/>
    </location>
</feature>
<reference evidence="4 5" key="1">
    <citation type="journal article" date="2014" name="Genome Announc.">
        <title>Draft Genome Sequence of Lutibaculum baratangense Strain AMV1T, Isolated from a Mud Volcano in Andamans, India.</title>
        <authorList>
            <person name="Singh A."/>
            <person name="Sreenivas A."/>
            <person name="Sathyanarayana Reddy G."/>
            <person name="Pinnaka A.K."/>
            <person name="Shivaji S."/>
        </authorList>
    </citation>
    <scope>NUCLEOTIDE SEQUENCE [LARGE SCALE GENOMIC DNA]</scope>
    <source>
        <strain evidence="4 5">AMV1</strain>
    </source>
</reference>
<name>V4RAN1_9HYPH</name>
<feature type="signal peptide" evidence="2">
    <location>
        <begin position="1"/>
        <end position="19"/>
    </location>
</feature>
<dbReference type="STRING" id="631454.N177_3304"/>
<evidence type="ECO:0000256" key="1">
    <source>
        <dbReference type="SAM" id="Phobius"/>
    </source>
</evidence>
<dbReference type="eggNOG" id="COG3216">
    <property type="taxonomic scope" value="Bacteria"/>
</dbReference>
<keyword evidence="1" id="KW-1133">Transmembrane helix</keyword>
<keyword evidence="1" id="KW-0812">Transmembrane</keyword>
<organism evidence="4 5">
    <name type="scientific">Lutibaculum baratangense AMV1</name>
    <dbReference type="NCBI Taxonomy" id="631454"/>
    <lineage>
        <taxon>Bacteria</taxon>
        <taxon>Pseudomonadati</taxon>
        <taxon>Pseudomonadota</taxon>
        <taxon>Alphaproteobacteria</taxon>
        <taxon>Hyphomicrobiales</taxon>
        <taxon>Tepidamorphaceae</taxon>
        <taxon>Lutibaculum</taxon>
    </lineage>
</organism>
<feature type="transmembrane region" description="Helical" evidence="1">
    <location>
        <begin position="113"/>
        <end position="136"/>
    </location>
</feature>
<gene>
    <name evidence="4" type="ORF">N177_3304</name>
</gene>
<protein>
    <recommendedName>
        <fullName evidence="3">DUF2062 domain-containing protein</fullName>
    </recommendedName>
</protein>
<feature type="chain" id="PRO_5004725461" description="DUF2062 domain-containing protein" evidence="2">
    <location>
        <begin position="20"/>
        <end position="166"/>
    </location>
</feature>
<sequence length="166" mass="18303">MRYIQKRVLRMTGSPHAVAAGFASGVFASCTPLVGFHFILGAVVAYITRGNLLASALGTAIGNPLTFPFIWAGTYRVGSWMLGLEGEGPSPARLAGGLFNESLDTMWPLLKPMLVAGVPIGVIAWFVFYFPVRRAVRIYQENRKRRVLDRLHERRLLKAQSVRGEA</sequence>
<keyword evidence="2" id="KW-0732">Signal</keyword>
<dbReference type="Proteomes" id="UP000017819">
    <property type="component" value="Unassembled WGS sequence"/>
</dbReference>
<dbReference type="RefSeq" id="WP_023433422.1">
    <property type="nucleotide sequence ID" value="NZ_AWXZ01000039.1"/>
</dbReference>
<dbReference type="AlphaFoldDB" id="V4RAN1"/>
<evidence type="ECO:0000313" key="5">
    <source>
        <dbReference type="Proteomes" id="UP000017819"/>
    </source>
</evidence>
<dbReference type="PROSITE" id="PS51257">
    <property type="entry name" value="PROKAR_LIPOPROTEIN"/>
    <property type="match status" value="1"/>
</dbReference>
<dbReference type="InterPro" id="IPR018639">
    <property type="entry name" value="DUF2062"/>
</dbReference>